<proteinExistence type="predicted"/>
<name>A0ACC1K470_9FUNG</name>
<evidence type="ECO:0000313" key="2">
    <source>
        <dbReference type="Proteomes" id="UP001140234"/>
    </source>
</evidence>
<gene>
    <name evidence="1" type="ORF">IWQ57_001391</name>
</gene>
<keyword evidence="2" id="KW-1185">Reference proteome</keyword>
<dbReference type="Proteomes" id="UP001140234">
    <property type="component" value="Unassembled WGS sequence"/>
</dbReference>
<comment type="caution">
    <text evidence="1">The sequence shown here is derived from an EMBL/GenBank/DDBJ whole genome shotgun (WGS) entry which is preliminary data.</text>
</comment>
<organism evidence="1 2">
    <name type="scientific">Coemansia nantahalensis</name>
    <dbReference type="NCBI Taxonomy" id="2789366"/>
    <lineage>
        <taxon>Eukaryota</taxon>
        <taxon>Fungi</taxon>
        <taxon>Fungi incertae sedis</taxon>
        <taxon>Zoopagomycota</taxon>
        <taxon>Kickxellomycotina</taxon>
        <taxon>Kickxellomycetes</taxon>
        <taxon>Kickxellales</taxon>
        <taxon>Kickxellaceae</taxon>
        <taxon>Coemansia</taxon>
    </lineage>
</organism>
<reference evidence="1" key="1">
    <citation type="submission" date="2022-07" db="EMBL/GenBank/DDBJ databases">
        <title>Phylogenomic reconstructions and comparative analyses of Kickxellomycotina fungi.</title>
        <authorList>
            <person name="Reynolds N.K."/>
            <person name="Stajich J.E."/>
            <person name="Barry K."/>
            <person name="Grigoriev I.V."/>
            <person name="Crous P."/>
            <person name="Smith M.E."/>
        </authorList>
    </citation>
    <scope>NUCLEOTIDE SEQUENCE</scope>
    <source>
        <strain evidence="1">CBS 109366</strain>
    </source>
</reference>
<evidence type="ECO:0000313" key="1">
    <source>
        <dbReference type="EMBL" id="KAJ2773244.1"/>
    </source>
</evidence>
<protein>
    <submittedName>
        <fullName evidence="1">Uncharacterized protein</fullName>
    </submittedName>
</protein>
<dbReference type="EMBL" id="JANBUJ010000251">
    <property type="protein sequence ID" value="KAJ2773244.1"/>
    <property type="molecule type" value="Genomic_DNA"/>
</dbReference>
<accession>A0ACC1K470</accession>
<sequence>MLTPAELVEELTTAGGDAPDTQQLRALKALCRDDHSGCALQAAFGALLAALGKRHAQVRVAALQVVHELFCRSHGFRALVVGQLSQLFKLAFGAYGARLPPPVQHATRLQRLAAEYYYAWVERYGTAYQRLVYGFRYLRFVELVDFKDAVRAYRHNAPERVRRRQQTHADNRRECMRRLLVAVRADIAAMRQQIVASLDALERCFAILMPDIADMFGGHASEDPPKERAGGDEGDDSNDWGDSDDDLDAVLAVMAANRQAIEVSIDPDRVLETEETASNAAVFDAIRDQVQLFAQMYRPRIDTWLAKLARVDPDVDPEAQQLLESVRGLRDRMDVAWAKCRDLGVGALPLRRRQDAGASDEDDDFEDVPDTHDHGPVPVRPLLPKTSGKPAKRNAVFSLLGEPVIAGDPTYVDPSVLRTSRAGPARTQHTANSTPQGELSAVEERLRESAPVVSYGPDLLYWGQTEISANTTGLEVRHRFLGSARDEPVLSDAARRGLQMRAVFLPEPARGPIKACRAPLKDGRLCPRRDLAKCPFHGPIVPRDEQGRPAHGPAPPESADAAATAAADDAPPRVSSVATAETPADLQWQDLEDLVSKKHGAPARRRPGPAAKPKRPRSTLDSTRKPAASGADRLRQITSRRRK</sequence>